<gene>
    <name evidence="1" type="ORF">DS834_01040</name>
</gene>
<dbReference type="Proteomes" id="UP000283380">
    <property type="component" value="Unassembled WGS sequence"/>
</dbReference>
<keyword evidence="2" id="KW-1185">Reference proteome</keyword>
<evidence type="ECO:0000313" key="2">
    <source>
        <dbReference type="Proteomes" id="UP000283380"/>
    </source>
</evidence>
<dbReference type="EMBL" id="QOCU01000001">
    <property type="protein sequence ID" value="RHW53553.1"/>
    <property type="molecule type" value="Genomic_DNA"/>
</dbReference>
<name>A0ABX9LXS2_9LACO</name>
<comment type="caution">
    <text evidence="1">The sequence shown here is derived from an EMBL/GenBank/DDBJ whole genome shotgun (WGS) entry which is preliminary data.</text>
</comment>
<evidence type="ECO:0000313" key="1">
    <source>
        <dbReference type="EMBL" id="RHW53553.1"/>
    </source>
</evidence>
<reference evidence="1 2" key="1">
    <citation type="submission" date="2018-07" db="EMBL/GenBank/DDBJ databases">
        <title>Genome sequences of six Lactobacillus spp. isolated from bumble bee guts.</title>
        <authorList>
            <person name="Motta E.V.S."/>
            <person name="Moran N.A."/>
        </authorList>
    </citation>
    <scope>NUCLEOTIDE SEQUENCE [LARGE SCALE GENOMIC DNA]</scope>
    <source>
        <strain evidence="1 2">BI-4G</strain>
    </source>
</reference>
<organism evidence="1 2">
    <name type="scientific">Lactobacillus bombicola</name>
    <dbReference type="NCBI Taxonomy" id="1505723"/>
    <lineage>
        <taxon>Bacteria</taxon>
        <taxon>Bacillati</taxon>
        <taxon>Bacillota</taxon>
        <taxon>Bacilli</taxon>
        <taxon>Lactobacillales</taxon>
        <taxon>Lactobacillaceae</taxon>
        <taxon>Lactobacillus</taxon>
    </lineage>
</organism>
<accession>A0ABX9LXS2</accession>
<dbReference type="RefSeq" id="WP_118896700.1">
    <property type="nucleotide sequence ID" value="NZ_QOCT01000009.1"/>
</dbReference>
<sequence>MLLNGKEINHLILGGETFDKSFTAGKKARVNGLAYIGDIKKDGTINSNASDGGNYIKQEGDIVTVIARYKDAVAILSSSSFVRGSWISINDIEFIDDGNVGGK</sequence>
<proteinExistence type="predicted"/>
<protein>
    <submittedName>
        <fullName evidence="1">Uncharacterized protein</fullName>
    </submittedName>
</protein>